<dbReference type="OMA" id="CVHFFWK"/>
<evidence type="ECO:0000256" key="2">
    <source>
        <dbReference type="ARBA" id="ARBA00009773"/>
    </source>
</evidence>
<comment type="similarity">
    <text evidence="2">Belongs to the autoinducer-2 exporter (AI-2E) (TC 2.A.86) family.</text>
</comment>
<name>A0A9W2YB29_BIOGL</name>
<keyword evidence="5 7" id="KW-0472">Membrane</keyword>
<dbReference type="GeneID" id="106073050"/>
<dbReference type="Pfam" id="PF01594">
    <property type="entry name" value="AI-2E_transport"/>
    <property type="match status" value="1"/>
</dbReference>
<dbReference type="AlphaFoldDB" id="A0A9W2YB29"/>
<dbReference type="PANTHER" id="PTHR21716:SF4">
    <property type="entry name" value="TRANSMEMBRANE PROTEIN 245"/>
    <property type="match status" value="1"/>
</dbReference>
<protein>
    <submittedName>
        <fullName evidence="9">Transmembrane protein 245-like isoform X1</fullName>
    </submittedName>
</protein>
<dbReference type="InterPro" id="IPR002549">
    <property type="entry name" value="AI-2E-like"/>
</dbReference>
<comment type="subcellular location">
    <subcellularLocation>
        <location evidence="1">Membrane</location>
        <topology evidence="1">Multi-pass membrane protein</topology>
    </subcellularLocation>
</comment>
<feature type="transmembrane region" description="Helical" evidence="7">
    <location>
        <begin position="190"/>
        <end position="210"/>
    </location>
</feature>
<feature type="transmembrane region" description="Helical" evidence="7">
    <location>
        <begin position="337"/>
        <end position="362"/>
    </location>
</feature>
<dbReference type="GO" id="GO:0016020">
    <property type="term" value="C:membrane"/>
    <property type="evidence" value="ECO:0007669"/>
    <property type="project" value="UniProtKB-SubCell"/>
</dbReference>
<feature type="transmembrane region" description="Helical" evidence="7">
    <location>
        <begin position="717"/>
        <end position="741"/>
    </location>
</feature>
<accession>A0A9W2YB29</accession>
<feature type="region of interest" description="Disordered" evidence="6">
    <location>
        <begin position="299"/>
        <end position="327"/>
    </location>
</feature>
<proteinExistence type="inferred from homology"/>
<gene>
    <name evidence="9" type="primary">LOC106073050</name>
</gene>
<sequence length="858" mass="95211">MSSPSLEYLNNVWQYLPQGHEKPLKQAFYNAVANIFVGLAAAVAVAVYFILAPFIRPLYWALLCGNFLYPFKRSLTNVLRQWLKGLQTSGTPFAVGLILLPFQMGNTVAESMTVAIKTNFKVILGLLVAIPAIYTLYHFLPMHIMLYLLTGSFSIFCDIMEYFNTNWVWTFVIGYLICVVFMWNKVSGWIQYLSAPVWASVLFYLANLAGPLKVPFVILMFLLVMVGAFVQMNSSPVTDPKRKSICFRVLNTMGIGFIHPGHDIKSESMSDCAILQEGPVLEYNPELKPLLKPQSLTLAPSSAVDKSSKSKEGVSFKDEPDSIPPPPPVKSMVDRCFLALFWGHVIVRLWMHVWIVLLLLLVPLLNHAVKKIIHQFKRGGMFHGYVVNAKSAALKWFNARENVLLPQCMKGLASLYLKGDCKIISVLEKSLDQATSILFILMLVVGTFLVTIIGTVQVQRESMYMITSSQDILNKTVNSELSEWMPNAEEMKKTINQVLQKTHEHGRNFIASKVNEFLPVEGPQADRDVVVKQVLEVWDELYASMFSMNEKHSKGPVFPADMNSLWETISQGKNMLRISAIIEFAKANLGMLVSVMDSVWQILKGNLTLLITVVTSVLSALLGGGTAILNFLISAIIFLTTLFYLLASSGDMYKPAELFTNFSPGTTGSRFGQAVEKAISGVFKASLKMATFYGLYTWLVHLVFGLDVVFIPCVLAAVFAAIPFLGTYWAAVPAVIHLWLVQDKGLSALLLFVAHKLPSYVVDTAIYNEIEGGHPYVTGLAIAGGILFMGLEGAIIGPIILCCLIVVVNMYGNMLQSYPSTPAPAPINLSLQSYLMRKQQRESDKGTRSVSSDSLHVH</sequence>
<dbReference type="OrthoDB" id="5970161at2759"/>
<evidence type="ECO:0000256" key="7">
    <source>
        <dbReference type="SAM" id="Phobius"/>
    </source>
</evidence>
<dbReference type="Proteomes" id="UP001165740">
    <property type="component" value="Chromosome 11"/>
</dbReference>
<feature type="transmembrane region" description="Helical" evidence="7">
    <location>
        <begin position="437"/>
        <end position="456"/>
    </location>
</feature>
<keyword evidence="8" id="KW-1185">Reference proteome</keyword>
<dbReference type="PANTHER" id="PTHR21716">
    <property type="entry name" value="TRANSMEMBRANE PROTEIN"/>
    <property type="match status" value="1"/>
</dbReference>
<evidence type="ECO:0000256" key="6">
    <source>
        <dbReference type="SAM" id="MobiDB-lite"/>
    </source>
</evidence>
<feature type="transmembrane region" description="Helical" evidence="7">
    <location>
        <begin position="167"/>
        <end position="183"/>
    </location>
</feature>
<feature type="transmembrane region" description="Helical" evidence="7">
    <location>
        <begin position="120"/>
        <end position="137"/>
    </location>
</feature>
<keyword evidence="4 7" id="KW-1133">Transmembrane helix</keyword>
<feature type="transmembrane region" description="Helical" evidence="7">
    <location>
        <begin position="779"/>
        <end position="808"/>
    </location>
</feature>
<feature type="transmembrane region" description="Helical" evidence="7">
    <location>
        <begin position="628"/>
        <end position="647"/>
    </location>
</feature>
<feature type="compositionally biased region" description="Basic and acidic residues" evidence="6">
    <location>
        <begin position="306"/>
        <end position="320"/>
    </location>
</feature>
<evidence type="ECO:0000256" key="1">
    <source>
        <dbReference type="ARBA" id="ARBA00004141"/>
    </source>
</evidence>
<evidence type="ECO:0000256" key="4">
    <source>
        <dbReference type="ARBA" id="ARBA00022989"/>
    </source>
</evidence>
<feature type="transmembrane region" description="Helical" evidence="7">
    <location>
        <begin position="693"/>
        <end position="711"/>
    </location>
</feature>
<evidence type="ECO:0000313" key="8">
    <source>
        <dbReference type="Proteomes" id="UP001165740"/>
    </source>
</evidence>
<organism evidence="8 9">
    <name type="scientific">Biomphalaria glabrata</name>
    <name type="common">Bloodfluke planorb</name>
    <name type="synonym">Freshwater snail</name>
    <dbReference type="NCBI Taxonomy" id="6526"/>
    <lineage>
        <taxon>Eukaryota</taxon>
        <taxon>Metazoa</taxon>
        <taxon>Spiralia</taxon>
        <taxon>Lophotrochozoa</taxon>
        <taxon>Mollusca</taxon>
        <taxon>Gastropoda</taxon>
        <taxon>Heterobranchia</taxon>
        <taxon>Euthyneura</taxon>
        <taxon>Panpulmonata</taxon>
        <taxon>Hygrophila</taxon>
        <taxon>Lymnaeoidea</taxon>
        <taxon>Planorbidae</taxon>
        <taxon>Biomphalaria</taxon>
    </lineage>
</organism>
<evidence type="ECO:0000256" key="5">
    <source>
        <dbReference type="ARBA" id="ARBA00023136"/>
    </source>
</evidence>
<feature type="transmembrane region" description="Helical" evidence="7">
    <location>
        <begin position="216"/>
        <end position="234"/>
    </location>
</feature>
<evidence type="ECO:0000313" key="9">
    <source>
        <dbReference type="RefSeq" id="XP_055859915.1"/>
    </source>
</evidence>
<dbReference type="RefSeq" id="XP_055859915.1">
    <property type="nucleotide sequence ID" value="XM_056003940.1"/>
</dbReference>
<feature type="transmembrane region" description="Helical" evidence="7">
    <location>
        <begin position="602"/>
        <end position="622"/>
    </location>
</feature>
<reference evidence="9" key="1">
    <citation type="submission" date="2025-08" db="UniProtKB">
        <authorList>
            <consortium name="RefSeq"/>
        </authorList>
    </citation>
    <scope>IDENTIFICATION</scope>
</reference>
<keyword evidence="3 7" id="KW-0812">Transmembrane</keyword>
<evidence type="ECO:0000256" key="3">
    <source>
        <dbReference type="ARBA" id="ARBA00022692"/>
    </source>
</evidence>
<feature type="transmembrane region" description="Helical" evidence="7">
    <location>
        <begin position="27"/>
        <end position="51"/>
    </location>
</feature>